<feature type="domain" description="DUF2786" evidence="1">
    <location>
        <begin position="6"/>
        <end position="45"/>
    </location>
</feature>
<name>A0ABR5F821_9ACTN</name>
<comment type="caution">
    <text evidence="2">The sequence shown here is derived from an EMBL/GenBank/DDBJ whole genome shotgun (WGS) entry which is preliminary data.</text>
</comment>
<dbReference type="Pfam" id="PF10979">
    <property type="entry name" value="DUF2786"/>
    <property type="match status" value="1"/>
</dbReference>
<sequence>MDADAALGKIRKLLAMAEAEGLPEQARESYNDKAADLIAQYGIDRALLEETAPTTATAGDVVLGVDHPYARDKITLLAAIAGPLGCRLIHRTNPLGGAIAHAAHLFGMAADLERTQILYTSLLVQQAHALALVRVPPAEDVRAFRRSWMAGFAAAVQSRLTAAESGARERHRSGHVGGRSVELVLADRSARVDRHVAEVYPRLRTTRSRNLSGSGGLAGFQAGQRADIGTGSRLASRPHRKQL</sequence>
<evidence type="ECO:0000313" key="3">
    <source>
        <dbReference type="Proteomes" id="UP000035425"/>
    </source>
</evidence>
<dbReference type="InterPro" id="IPR024498">
    <property type="entry name" value="DUF2786"/>
</dbReference>
<dbReference type="EMBL" id="JWIO01000002">
    <property type="protein sequence ID" value="KLL12852.1"/>
    <property type="molecule type" value="Genomic_DNA"/>
</dbReference>
<gene>
    <name evidence="2" type="ORF">FrCorBMG51_01565</name>
</gene>
<evidence type="ECO:0000313" key="2">
    <source>
        <dbReference type="EMBL" id="KLL12852.1"/>
    </source>
</evidence>
<accession>A0ABR5F821</accession>
<organism evidence="2 3">
    <name type="scientific">Protofrankia coriariae</name>
    <dbReference type="NCBI Taxonomy" id="1562887"/>
    <lineage>
        <taxon>Bacteria</taxon>
        <taxon>Bacillati</taxon>
        <taxon>Actinomycetota</taxon>
        <taxon>Actinomycetes</taxon>
        <taxon>Frankiales</taxon>
        <taxon>Frankiaceae</taxon>
        <taxon>Protofrankia</taxon>
    </lineage>
</organism>
<keyword evidence="3" id="KW-1185">Reference proteome</keyword>
<proteinExistence type="predicted"/>
<protein>
    <submittedName>
        <fullName evidence="2">Aromatic acid decarboxylase</fullName>
    </submittedName>
</protein>
<reference evidence="2 3" key="1">
    <citation type="submission" date="2014-12" db="EMBL/GenBank/DDBJ databases">
        <title>Frankia sp. BMG5.1 draft genome.</title>
        <authorList>
            <person name="Gtari M."/>
            <person name="Ghodhbane-Gtari F."/>
            <person name="Nouioui I."/>
            <person name="Ktari A."/>
            <person name="Hezbri K."/>
            <person name="Mimouni W."/>
            <person name="Sbissi I."/>
            <person name="Ayari A."/>
            <person name="Yamanaka T."/>
            <person name="Normand P."/>
            <person name="Tisa L.S."/>
            <person name="Boudabous A."/>
        </authorList>
    </citation>
    <scope>NUCLEOTIDE SEQUENCE [LARGE SCALE GENOMIC DNA]</scope>
    <source>
        <strain evidence="2 3">BMG5.1</strain>
    </source>
</reference>
<evidence type="ECO:0000259" key="1">
    <source>
        <dbReference type="Pfam" id="PF10979"/>
    </source>
</evidence>
<dbReference type="Proteomes" id="UP000035425">
    <property type="component" value="Unassembled WGS sequence"/>
</dbReference>
<dbReference type="RefSeq" id="WP_047221359.1">
    <property type="nucleotide sequence ID" value="NZ_JWIO01000002.1"/>
</dbReference>